<dbReference type="Pfam" id="PF03476">
    <property type="entry name" value="MOSC_N"/>
    <property type="match status" value="1"/>
</dbReference>
<keyword evidence="3" id="KW-1185">Reference proteome</keyword>
<protein>
    <submittedName>
        <fullName evidence="2">Putative Fe-S protein</fullName>
    </submittedName>
</protein>
<dbReference type="Pfam" id="PF03473">
    <property type="entry name" value="MOSC"/>
    <property type="match status" value="1"/>
</dbReference>
<accession>I1D330</accession>
<sequence length="278" mass="30373">MARVASLFHYPVKGCAGVELREGVLGLAGLEHDRTFMVVDSEGRFLSQRRDPRLAVIRPALGEDARRLTLAAPGIEPIDVAVDTGEDTGARTDVWIHGEPYRGVDQGDRVAEWLSTWLARPCRLVRVPPEHDRVTGGETSGTAGFADSTAVLVVSTRSLEELNTRLAGKDLPALPMNRFRPNVVVEGWSEPHEEERARRVEVGEAELGFAKVAIRCVVTTVDQATGERRGPEPLRTLAEYRRVPGGVVLGARFAVTRTGKLSVGDEVRVTRWAAAPEE</sequence>
<dbReference type="GO" id="GO:0030170">
    <property type="term" value="F:pyridoxal phosphate binding"/>
    <property type="evidence" value="ECO:0007669"/>
    <property type="project" value="InterPro"/>
</dbReference>
<dbReference type="PROSITE" id="PS51340">
    <property type="entry name" value="MOSC"/>
    <property type="match status" value="1"/>
</dbReference>
<dbReference type="Proteomes" id="UP000005087">
    <property type="component" value="Chromosome"/>
</dbReference>
<feature type="domain" description="MOSC" evidence="1">
    <location>
        <begin position="122"/>
        <end position="270"/>
    </location>
</feature>
<dbReference type="STRING" id="928724.SacglDRAFT_02461"/>
<dbReference type="InterPro" id="IPR005303">
    <property type="entry name" value="MOCOS_middle"/>
</dbReference>
<dbReference type="EMBL" id="CM001484">
    <property type="protein sequence ID" value="EIE99354.1"/>
    <property type="molecule type" value="Genomic_DNA"/>
</dbReference>
<organism evidence="2 3">
    <name type="scientific">Saccharomonospora glauca K62</name>
    <dbReference type="NCBI Taxonomy" id="928724"/>
    <lineage>
        <taxon>Bacteria</taxon>
        <taxon>Bacillati</taxon>
        <taxon>Actinomycetota</taxon>
        <taxon>Actinomycetes</taxon>
        <taxon>Pseudonocardiales</taxon>
        <taxon>Pseudonocardiaceae</taxon>
        <taxon>Saccharomonospora</taxon>
    </lineage>
</organism>
<dbReference type="PANTHER" id="PTHR14237:SF19">
    <property type="entry name" value="MITOCHONDRIAL AMIDOXIME REDUCING COMPONENT 1"/>
    <property type="match status" value="1"/>
</dbReference>
<dbReference type="RefSeq" id="WP_005464861.1">
    <property type="nucleotide sequence ID" value="NZ_CM001484.1"/>
</dbReference>
<name>I1D330_9PSEU</name>
<dbReference type="InterPro" id="IPR005302">
    <property type="entry name" value="MoCF_Sase_C"/>
</dbReference>
<reference evidence="2 3" key="1">
    <citation type="submission" date="2011-09" db="EMBL/GenBank/DDBJ databases">
        <authorList>
            <consortium name="US DOE Joint Genome Institute (JGI-PGF)"/>
            <person name="Lucas S."/>
            <person name="Han J."/>
            <person name="Lapidus A."/>
            <person name="Cheng J.-F."/>
            <person name="Goodwin L."/>
            <person name="Pitluck S."/>
            <person name="Peters L."/>
            <person name="Land M.L."/>
            <person name="Hauser L."/>
            <person name="Brambilla E."/>
            <person name="Klenk H.-P."/>
            <person name="Woyke T.J."/>
        </authorList>
    </citation>
    <scope>NUCLEOTIDE SEQUENCE [LARGE SCALE GENOMIC DNA]</scope>
    <source>
        <strain evidence="2 3">K62</strain>
    </source>
</reference>
<proteinExistence type="predicted"/>
<dbReference type="GO" id="GO:0030151">
    <property type="term" value="F:molybdenum ion binding"/>
    <property type="evidence" value="ECO:0007669"/>
    <property type="project" value="InterPro"/>
</dbReference>
<reference evidence="3" key="2">
    <citation type="submission" date="2012-01" db="EMBL/GenBank/DDBJ databases">
        <title>Noncontiguous Finished sequence of chromosome of Saccharomonospora glauca K62.</title>
        <authorList>
            <consortium name="US DOE Joint Genome Institute"/>
            <person name="Lucas S."/>
            <person name="Han J."/>
            <person name="Lapidus A."/>
            <person name="Cheng J.-F."/>
            <person name="Goodwin L."/>
            <person name="Pitluck S."/>
            <person name="Peters L."/>
            <person name="Mikhailova N."/>
            <person name="Held B."/>
            <person name="Detter J.C."/>
            <person name="Han C."/>
            <person name="Tapia R."/>
            <person name="Land M."/>
            <person name="Hauser L."/>
            <person name="Kyrpides N."/>
            <person name="Ivanova N."/>
            <person name="Pagani I."/>
            <person name="Brambilla E.-M."/>
            <person name="Klenk H.-P."/>
            <person name="Woyke T."/>
        </authorList>
    </citation>
    <scope>NUCLEOTIDE SEQUENCE [LARGE SCALE GENOMIC DNA]</scope>
    <source>
        <strain evidence="3">K62</strain>
    </source>
</reference>
<dbReference type="Gene3D" id="2.40.33.20">
    <property type="entry name" value="PK beta-barrel domain-like"/>
    <property type="match status" value="1"/>
</dbReference>
<dbReference type="GO" id="GO:0003824">
    <property type="term" value="F:catalytic activity"/>
    <property type="evidence" value="ECO:0007669"/>
    <property type="project" value="InterPro"/>
</dbReference>
<dbReference type="AlphaFoldDB" id="I1D330"/>
<dbReference type="HOGENOM" id="CLU_028286_0_2_11"/>
<evidence type="ECO:0000259" key="1">
    <source>
        <dbReference type="PROSITE" id="PS51340"/>
    </source>
</evidence>
<dbReference type="SUPFAM" id="SSF141673">
    <property type="entry name" value="MOSC N-terminal domain-like"/>
    <property type="match status" value="1"/>
</dbReference>
<dbReference type="SUPFAM" id="SSF50800">
    <property type="entry name" value="PK beta-barrel domain-like"/>
    <property type="match status" value="1"/>
</dbReference>
<evidence type="ECO:0000313" key="2">
    <source>
        <dbReference type="EMBL" id="EIE99354.1"/>
    </source>
</evidence>
<dbReference type="eggNOG" id="COG3217">
    <property type="taxonomic scope" value="Bacteria"/>
</dbReference>
<dbReference type="OrthoDB" id="9793178at2"/>
<dbReference type="InterPro" id="IPR011037">
    <property type="entry name" value="Pyrv_Knase-like_insert_dom_sf"/>
</dbReference>
<evidence type="ECO:0000313" key="3">
    <source>
        <dbReference type="Proteomes" id="UP000005087"/>
    </source>
</evidence>
<dbReference type="PANTHER" id="PTHR14237">
    <property type="entry name" value="MOLYBDOPTERIN COFACTOR SULFURASE MOSC"/>
    <property type="match status" value="1"/>
</dbReference>
<gene>
    <name evidence="2" type="ORF">SacglDRAFT_02461</name>
</gene>